<evidence type="ECO:0000256" key="2">
    <source>
        <dbReference type="ARBA" id="ARBA00022737"/>
    </source>
</evidence>
<dbReference type="PANTHER" id="PTHR12296:SF21">
    <property type="entry name" value="DENN DOMAIN-CONTAINING PROTEIN 3"/>
    <property type="match status" value="1"/>
</dbReference>
<evidence type="ECO:0000313" key="5">
    <source>
        <dbReference type="Proteomes" id="UP000472268"/>
    </source>
</evidence>
<dbReference type="PROSITE" id="PS50082">
    <property type="entry name" value="WD_REPEATS_2"/>
    <property type="match status" value="1"/>
</dbReference>
<sequence>MAMAERSQVWVGSEDSVIYIINVHSMSCDKQLTDHRASVTGLAVQSGAPSKVYSCSADGTVLAWNVSTLRVTGRFQLPGGGLSSILLHDDCLWCCTGTSIVAVTTGGRLVQELRAEGTFQDTSTCFLSFQLLPEQEQLWVACAGCDGVYIWSLRDLAQPPQRVRLQDCSEVSCMIRVKQQIWVGGTSLSQGKSQGKIYVIDAKRKTVEKELVAHADAAPAGKVLACLRAVEGRPLTPRPGVHPRRGCWTLRWASLTPRAQGVFGRVL</sequence>
<name>A0A673VP64_SURSU</name>
<dbReference type="Gene3D" id="2.130.10.10">
    <property type="entry name" value="YVTN repeat-like/Quinoprotein amine dehydrogenase"/>
    <property type="match status" value="1"/>
</dbReference>
<organism evidence="4 5">
    <name type="scientific">Suricata suricatta</name>
    <name type="common">Meerkat</name>
    <dbReference type="NCBI Taxonomy" id="37032"/>
    <lineage>
        <taxon>Eukaryota</taxon>
        <taxon>Metazoa</taxon>
        <taxon>Chordata</taxon>
        <taxon>Craniata</taxon>
        <taxon>Vertebrata</taxon>
        <taxon>Euteleostomi</taxon>
        <taxon>Mammalia</taxon>
        <taxon>Eutheria</taxon>
        <taxon>Laurasiatheria</taxon>
        <taxon>Carnivora</taxon>
        <taxon>Feliformia</taxon>
        <taxon>Herpestidae</taxon>
        <taxon>Suricata</taxon>
    </lineage>
</organism>
<dbReference type="InterPro" id="IPR015943">
    <property type="entry name" value="WD40/YVTN_repeat-like_dom_sf"/>
</dbReference>
<dbReference type="Proteomes" id="UP000472268">
    <property type="component" value="Chromosome 15"/>
</dbReference>
<evidence type="ECO:0000256" key="1">
    <source>
        <dbReference type="ARBA" id="ARBA00022574"/>
    </source>
</evidence>
<dbReference type="GO" id="GO:0032483">
    <property type="term" value="P:regulation of Rab protein signal transduction"/>
    <property type="evidence" value="ECO:0007669"/>
    <property type="project" value="TreeGrafter"/>
</dbReference>
<evidence type="ECO:0000313" key="4">
    <source>
        <dbReference type="Ensembl" id="ENSSSUP00005035246.1"/>
    </source>
</evidence>
<reference evidence="4 5" key="1">
    <citation type="submission" date="2019-05" db="EMBL/GenBank/DDBJ databases">
        <title>A Chromosome-scale Meerkat (S. suricatta) Genome Assembly.</title>
        <authorList>
            <person name="Dudchenko O."/>
            <person name="Lieberman Aiden E."/>
            <person name="Tung J."/>
            <person name="Barreiro L.B."/>
            <person name="Clutton-Brock T.H."/>
        </authorList>
    </citation>
    <scope>NUCLEOTIDE SEQUENCE [LARGE SCALE GENOMIC DNA]</scope>
</reference>
<dbReference type="GO" id="GO:0005085">
    <property type="term" value="F:guanyl-nucleotide exchange factor activity"/>
    <property type="evidence" value="ECO:0007669"/>
    <property type="project" value="UniProtKB-ARBA"/>
</dbReference>
<dbReference type="PANTHER" id="PTHR12296">
    <property type="entry name" value="DENN DOMAIN-CONTAINING PROTEIN 4"/>
    <property type="match status" value="1"/>
</dbReference>
<keyword evidence="2" id="KW-0677">Repeat</keyword>
<evidence type="ECO:0000256" key="3">
    <source>
        <dbReference type="PROSITE-ProRule" id="PRU00221"/>
    </source>
</evidence>
<protein>
    <submittedName>
        <fullName evidence="4">Uncharacterized protein</fullName>
    </submittedName>
</protein>
<dbReference type="OMA" id="FIYIPER"/>
<proteinExistence type="predicted"/>
<feature type="repeat" description="WD" evidence="3">
    <location>
        <begin position="32"/>
        <end position="74"/>
    </location>
</feature>
<dbReference type="GO" id="GO:0031410">
    <property type="term" value="C:cytoplasmic vesicle"/>
    <property type="evidence" value="ECO:0007669"/>
    <property type="project" value="TreeGrafter"/>
</dbReference>
<dbReference type="Ensembl" id="ENSSSUT00005040148.1">
    <property type="protein sequence ID" value="ENSSSUP00005035246.1"/>
    <property type="gene ID" value="ENSSSUG00005022608.1"/>
</dbReference>
<dbReference type="InterPro" id="IPR036322">
    <property type="entry name" value="WD40_repeat_dom_sf"/>
</dbReference>
<accession>A0A673VP64</accession>
<dbReference type="AlphaFoldDB" id="A0A673VP64"/>
<keyword evidence="1 3" id="KW-0853">WD repeat</keyword>
<dbReference type="InterPro" id="IPR019775">
    <property type="entry name" value="WD40_repeat_CS"/>
</dbReference>
<dbReference type="SUPFAM" id="SSF50978">
    <property type="entry name" value="WD40 repeat-like"/>
    <property type="match status" value="1"/>
</dbReference>
<reference evidence="4" key="2">
    <citation type="submission" date="2025-08" db="UniProtKB">
        <authorList>
            <consortium name="Ensembl"/>
        </authorList>
    </citation>
    <scope>IDENTIFICATION</scope>
</reference>
<keyword evidence="5" id="KW-1185">Reference proteome</keyword>
<reference evidence="4" key="3">
    <citation type="submission" date="2025-09" db="UniProtKB">
        <authorList>
            <consortium name="Ensembl"/>
        </authorList>
    </citation>
    <scope>IDENTIFICATION</scope>
</reference>
<dbReference type="InterPro" id="IPR001680">
    <property type="entry name" value="WD40_rpt"/>
</dbReference>
<dbReference type="PROSITE" id="PS00678">
    <property type="entry name" value="WD_REPEATS_1"/>
    <property type="match status" value="1"/>
</dbReference>
<dbReference type="SMART" id="SM00320">
    <property type="entry name" value="WD40"/>
    <property type="match status" value="2"/>
</dbReference>
<dbReference type="InterPro" id="IPR051696">
    <property type="entry name" value="DENN_Domain_GEFs"/>
</dbReference>